<gene>
    <name evidence="2" type="ORF">PCOR1329_LOCUS56008</name>
</gene>
<feature type="compositionally biased region" description="Basic and acidic residues" evidence="1">
    <location>
        <begin position="39"/>
        <end position="49"/>
    </location>
</feature>
<reference evidence="2" key="1">
    <citation type="submission" date="2023-10" db="EMBL/GenBank/DDBJ databases">
        <authorList>
            <person name="Chen Y."/>
            <person name="Shah S."/>
            <person name="Dougan E. K."/>
            <person name="Thang M."/>
            <person name="Chan C."/>
        </authorList>
    </citation>
    <scope>NUCLEOTIDE SEQUENCE [LARGE SCALE GENOMIC DNA]</scope>
</reference>
<evidence type="ECO:0000256" key="1">
    <source>
        <dbReference type="SAM" id="MobiDB-lite"/>
    </source>
</evidence>
<organism evidence="2 3">
    <name type="scientific">Prorocentrum cordatum</name>
    <dbReference type="NCBI Taxonomy" id="2364126"/>
    <lineage>
        <taxon>Eukaryota</taxon>
        <taxon>Sar</taxon>
        <taxon>Alveolata</taxon>
        <taxon>Dinophyceae</taxon>
        <taxon>Prorocentrales</taxon>
        <taxon>Prorocentraceae</taxon>
        <taxon>Prorocentrum</taxon>
    </lineage>
</organism>
<proteinExistence type="predicted"/>
<evidence type="ECO:0000313" key="2">
    <source>
        <dbReference type="EMBL" id="CAK0869749.1"/>
    </source>
</evidence>
<protein>
    <submittedName>
        <fullName evidence="2">Uncharacterized protein</fullName>
    </submittedName>
</protein>
<feature type="non-terminal residue" evidence="2">
    <location>
        <position position="73"/>
    </location>
</feature>
<accession>A0ABN9VA03</accession>
<feature type="region of interest" description="Disordered" evidence="1">
    <location>
        <begin position="1"/>
        <end position="50"/>
    </location>
</feature>
<name>A0ABN9VA03_9DINO</name>
<evidence type="ECO:0000313" key="3">
    <source>
        <dbReference type="Proteomes" id="UP001189429"/>
    </source>
</evidence>
<sequence>AGAAAAGPPGGARPRRGGATFPRPEGHRAPSPSAGGAQRPERSRQDCGLRRRLWVIGLRAPSTRRPRHAYARP</sequence>
<keyword evidence="3" id="KW-1185">Reference proteome</keyword>
<dbReference type="Proteomes" id="UP001189429">
    <property type="component" value="Unassembled WGS sequence"/>
</dbReference>
<dbReference type="EMBL" id="CAUYUJ010016881">
    <property type="protein sequence ID" value="CAK0869749.1"/>
    <property type="molecule type" value="Genomic_DNA"/>
</dbReference>
<feature type="non-terminal residue" evidence="2">
    <location>
        <position position="1"/>
    </location>
</feature>
<comment type="caution">
    <text evidence="2">The sequence shown here is derived from an EMBL/GenBank/DDBJ whole genome shotgun (WGS) entry which is preliminary data.</text>
</comment>